<evidence type="ECO:0000313" key="1">
    <source>
        <dbReference type="EMBL" id="KAF9660909.1"/>
    </source>
</evidence>
<reference evidence="1 2" key="1">
    <citation type="submission" date="2020-10" db="EMBL/GenBank/DDBJ databases">
        <title>Plant Genome Project.</title>
        <authorList>
            <person name="Zhang R.-G."/>
        </authorList>
    </citation>
    <scope>NUCLEOTIDE SEQUENCE [LARGE SCALE GENOMIC DNA]</scope>
    <source>
        <strain evidence="1">FAFU-HL-1</strain>
        <tissue evidence="1">Leaf</tissue>
    </source>
</reference>
<dbReference type="OrthoDB" id="671439at2759"/>
<evidence type="ECO:0000313" key="2">
    <source>
        <dbReference type="Proteomes" id="UP000657918"/>
    </source>
</evidence>
<organism evidence="1 2">
    <name type="scientific">Salix dunnii</name>
    <dbReference type="NCBI Taxonomy" id="1413687"/>
    <lineage>
        <taxon>Eukaryota</taxon>
        <taxon>Viridiplantae</taxon>
        <taxon>Streptophyta</taxon>
        <taxon>Embryophyta</taxon>
        <taxon>Tracheophyta</taxon>
        <taxon>Spermatophyta</taxon>
        <taxon>Magnoliopsida</taxon>
        <taxon>eudicotyledons</taxon>
        <taxon>Gunneridae</taxon>
        <taxon>Pentapetalae</taxon>
        <taxon>rosids</taxon>
        <taxon>fabids</taxon>
        <taxon>Malpighiales</taxon>
        <taxon>Salicaceae</taxon>
        <taxon>Saliceae</taxon>
        <taxon>Salix</taxon>
    </lineage>
</organism>
<sequence>MAQKGPITINVLLVVADTDSITENLGEFMPSMKVQQLISTINTNLQDIYSIKSGYNSVFMLMAWIPND</sequence>
<keyword evidence="2" id="KW-1185">Reference proteome</keyword>
<name>A0A835J2N2_9ROSI</name>
<protein>
    <submittedName>
        <fullName evidence="1">Uncharacterized protein</fullName>
    </submittedName>
</protein>
<gene>
    <name evidence="1" type="ORF">SADUNF_Sadunf19G0012700</name>
</gene>
<proteinExistence type="predicted"/>
<dbReference type="Proteomes" id="UP000657918">
    <property type="component" value="Unassembled WGS sequence"/>
</dbReference>
<accession>A0A835J2N2</accession>
<dbReference type="AlphaFoldDB" id="A0A835J2N2"/>
<dbReference type="EMBL" id="JADGMS010000019">
    <property type="protein sequence ID" value="KAF9660909.1"/>
    <property type="molecule type" value="Genomic_DNA"/>
</dbReference>
<comment type="caution">
    <text evidence="1">The sequence shown here is derived from an EMBL/GenBank/DDBJ whole genome shotgun (WGS) entry which is preliminary data.</text>
</comment>